<accession>A0A410X099</accession>
<dbReference type="AlphaFoldDB" id="A0A410X099"/>
<evidence type="ECO:0000313" key="2">
    <source>
        <dbReference type="EMBL" id="QAV20003.1"/>
    </source>
</evidence>
<dbReference type="EMBL" id="CP026520">
    <property type="protein sequence ID" value="QAV20003.1"/>
    <property type="molecule type" value="Genomic_DNA"/>
</dbReference>
<feature type="domain" description="DUF2087" evidence="1">
    <location>
        <begin position="190"/>
        <end position="257"/>
    </location>
</feature>
<organism evidence="2 3">
    <name type="scientific">Paenibacillus chitinolyticus</name>
    <dbReference type="NCBI Taxonomy" id="79263"/>
    <lineage>
        <taxon>Bacteria</taxon>
        <taxon>Bacillati</taxon>
        <taxon>Bacillota</taxon>
        <taxon>Bacilli</taxon>
        <taxon>Bacillales</taxon>
        <taxon>Paenibacillaceae</taxon>
        <taxon>Paenibacillus</taxon>
    </lineage>
</organism>
<dbReference type="Pfam" id="PF09860">
    <property type="entry name" value="DUF2087"/>
    <property type="match status" value="1"/>
</dbReference>
<protein>
    <submittedName>
        <fullName evidence="2">Transcriptional regulator</fullName>
    </submittedName>
</protein>
<name>A0A410X099_9BACL</name>
<sequence length="259" mass="30135">MFGLKDVSELFWNASTDEIKRGYVFSDQEEAYVCLVCGKSFTKGIIYREDETFYEAEKFASRHIAAEHGSMFHYLLNLNKKLTGLTDLQKQLLGFFHDGLSDKDIVGELGGGSTSTIRNHRFTMREREKQAKVYLALMGLLDQRPDTGKTSSFIAVPKSATVLDERFAITEQENEQFLKLYFPYGVDGPLNKFPKKEKRKIAILRQLATRFEADRKYTEKEVNEVLKEAWHDYVTIRRYLIEYGFMKRHDDGSAYWVTR</sequence>
<dbReference type="InterPro" id="IPR018656">
    <property type="entry name" value="DUF2087"/>
</dbReference>
<reference evidence="2 3" key="1">
    <citation type="submission" date="2018-01" db="EMBL/GenBank/DDBJ databases">
        <title>The whole genome sequencing and assembly of Paenibacillus chitinolyticus KCCM 41400 strain.</title>
        <authorList>
            <person name="Kim J.-Y."/>
            <person name="Park M.-K."/>
            <person name="Lee Y.-J."/>
            <person name="Yi H."/>
            <person name="Bahn Y.-S."/>
            <person name="Kim J.F."/>
            <person name="Lee D.-W."/>
        </authorList>
    </citation>
    <scope>NUCLEOTIDE SEQUENCE [LARGE SCALE GENOMIC DNA]</scope>
    <source>
        <strain evidence="2 3">KCCM 41400</strain>
    </source>
</reference>
<evidence type="ECO:0000313" key="3">
    <source>
        <dbReference type="Proteomes" id="UP000288943"/>
    </source>
</evidence>
<dbReference type="Proteomes" id="UP000288943">
    <property type="component" value="Chromosome"/>
</dbReference>
<gene>
    <name evidence="2" type="ORF">PC41400_21000</name>
</gene>
<dbReference type="KEGG" id="pchi:PC41400_21000"/>
<evidence type="ECO:0000259" key="1">
    <source>
        <dbReference type="Pfam" id="PF09860"/>
    </source>
</evidence>
<proteinExistence type="predicted"/>